<dbReference type="Pfam" id="PF23259">
    <property type="entry name" value="CHX17_C"/>
    <property type="match status" value="1"/>
</dbReference>
<dbReference type="EMBL" id="CACVBM020001021">
    <property type="protein sequence ID" value="CAA7025630.1"/>
    <property type="molecule type" value="Genomic_DNA"/>
</dbReference>
<feature type="transmembrane region" description="Helical" evidence="6">
    <location>
        <begin position="90"/>
        <end position="110"/>
    </location>
</feature>
<keyword evidence="4" id="KW-0630">Potassium</keyword>
<keyword evidence="2" id="KW-0813">Transport</keyword>
<dbReference type="Proteomes" id="UP000467841">
    <property type="component" value="Unassembled WGS sequence"/>
</dbReference>
<dbReference type="GO" id="GO:0098662">
    <property type="term" value="P:inorganic cation transmembrane transport"/>
    <property type="evidence" value="ECO:0007669"/>
    <property type="project" value="TreeGrafter"/>
</dbReference>
<dbReference type="GO" id="GO:0012505">
    <property type="term" value="C:endomembrane system"/>
    <property type="evidence" value="ECO:0007669"/>
    <property type="project" value="TreeGrafter"/>
</dbReference>
<keyword evidence="10" id="KW-1185">Reference proteome</keyword>
<dbReference type="InterPro" id="IPR038770">
    <property type="entry name" value="Na+/solute_symporter_sf"/>
</dbReference>
<evidence type="ECO:0000256" key="4">
    <source>
        <dbReference type="ARBA" id="ARBA00022958"/>
    </source>
</evidence>
<dbReference type="PANTHER" id="PTHR32468:SF152">
    <property type="entry name" value="CATION_H(+) ANTIPORTER 12"/>
    <property type="match status" value="1"/>
</dbReference>
<keyword evidence="3" id="KW-0633">Potassium transport</keyword>
<feature type="transmembrane region" description="Helical" evidence="6">
    <location>
        <begin position="32"/>
        <end position="53"/>
    </location>
</feature>
<organism evidence="9 10">
    <name type="scientific">Microthlaspi erraticum</name>
    <dbReference type="NCBI Taxonomy" id="1685480"/>
    <lineage>
        <taxon>Eukaryota</taxon>
        <taxon>Viridiplantae</taxon>
        <taxon>Streptophyta</taxon>
        <taxon>Embryophyta</taxon>
        <taxon>Tracheophyta</taxon>
        <taxon>Spermatophyta</taxon>
        <taxon>Magnoliopsida</taxon>
        <taxon>eudicotyledons</taxon>
        <taxon>Gunneridae</taxon>
        <taxon>Pentapetalae</taxon>
        <taxon>rosids</taxon>
        <taxon>malvids</taxon>
        <taxon>Brassicales</taxon>
        <taxon>Brassicaceae</taxon>
        <taxon>Coluteocarpeae</taxon>
        <taxon>Microthlaspi</taxon>
    </lineage>
</organism>
<evidence type="ECO:0000256" key="3">
    <source>
        <dbReference type="ARBA" id="ARBA00022538"/>
    </source>
</evidence>
<accession>A0A6D2IKH8</accession>
<reference evidence="9" key="1">
    <citation type="submission" date="2020-01" db="EMBL/GenBank/DDBJ databases">
        <authorList>
            <person name="Mishra B."/>
        </authorList>
    </citation>
    <scope>NUCLEOTIDE SEQUENCE [LARGE SCALE GENOMIC DNA]</scope>
</reference>
<evidence type="ECO:0008006" key="11">
    <source>
        <dbReference type="Google" id="ProtNLM"/>
    </source>
</evidence>
<comment type="subcellular location">
    <subcellularLocation>
        <location evidence="1">Membrane</location>
        <topology evidence="1">Multi-pass membrane protein</topology>
    </subcellularLocation>
</comment>
<dbReference type="PANTHER" id="PTHR32468">
    <property type="entry name" value="CATION/H + ANTIPORTER"/>
    <property type="match status" value="1"/>
</dbReference>
<dbReference type="AlphaFoldDB" id="A0A6D2IKH8"/>
<evidence type="ECO:0000256" key="1">
    <source>
        <dbReference type="ARBA" id="ARBA00004141"/>
    </source>
</evidence>
<name>A0A6D2IKH8_9BRAS</name>
<keyword evidence="6" id="KW-0472">Membrane</keyword>
<comment type="caution">
    <text evidence="9">The sequence shown here is derived from an EMBL/GenBank/DDBJ whole genome shotgun (WGS) entry which is preliminary data.</text>
</comment>
<keyword evidence="6" id="KW-0812">Transmembrane</keyword>
<evidence type="ECO:0000313" key="9">
    <source>
        <dbReference type="EMBL" id="CAA7025630.1"/>
    </source>
</evidence>
<evidence type="ECO:0000259" key="8">
    <source>
        <dbReference type="Pfam" id="PF23259"/>
    </source>
</evidence>
<keyword evidence="5" id="KW-0406">Ion transport</keyword>
<proteinExistence type="predicted"/>
<feature type="domain" description="Cation/H(+) antiporter C-terminal" evidence="8">
    <location>
        <begin position="305"/>
        <end position="448"/>
    </location>
</feature>
<dbReference type="GO" id="GO:0006813">
    <property type="term" value="P:potassium ion transport"/>
    <property type="evidence" value="ECO:0007669"/>
    <property type="project" value="UniProtKB-KW"/>
</dbReference>
<dbReference type="InterPro" id="IPR057290">
    <property type="entry name" value="CHX17_C"/>
</dbReference>
<evidence type="ECO:0000259" key="7">
    <source>
        <dbReference type="Pfam" id="PF23256"/>
    </source>
</evidence>
<dbReference type="InterPro" id="IPR057291">
    <property type="entry name" value="CHX17_2nd"/>
</dbReference>
<gene>
    <name evidence="9" type="ORF">MERR_LOCUS12865</name>
</gene>
<dbReference type="GO" id="GO:0016020">
    <property type="term" value="C:membrane"/>
    <property type="evidence" value="ECO:0007669"/>
    <property type="project" value="UniProtKB-SubCell"/>
</dbReference>
<dbReference type="OrthoDB" id="1938353at2759"/>
<evidence type="ECO:0000256" key="2">
    <source>
        <dbReference type="ARBA" id="ARBA00022448"/>
    </source>
</evidence>
<sequence>MNLFIPITIAFSSARCDIMRIIYELDDILYNVFLTGLTLVLKLVAGFVPCLYCKLPLKESFAVAILLSCKSFPEIFIYESTFNEKYLSHATYSFLIIYVLINTAIVPVVLKSLYDPKRKYVGYQKRNILSLKPNSDLRILTCVRRPDNISGTIAFLQLLSSPNHQLPIVVTVLHLVKLIGQIVPVLISHSKNSKRLIKDSYINTTILAFNQFIKESLGSTTVSMFTALSHENLMHEDICMLALDQATSIIVVPSGRTWTTDGVFKSDDEAIRRLNMSLLERAPCSIGILVDRGHFLRRGKKKKNIDVGVIFIGGKDDREALSLVNRMKDNPKVRVTVIRLISNQETESTNWDYILDHEIIKELKNSETTNNFAYIERNVHGGPEVATTVLFLAEEYDLMVVGRDHGMSSPDFSGLKEWIELPELGVIGDLLAVRDLRSRVSVLVVQQQHHA</sequence>
<protein>
    <recommendedName>
        <fullName evidence="11">Cation/H+ exchanger domain-containing protein</fullName>
    </recommendedName>
</protein>
<dbReference type="Gene3D" id="1.20.1530.20">
    <property type="match status" value="1"/>
</dbReference>
<evidence type="ECO:0000256" key="5">
    <source>
        <dbReference type="ARBA" id="ARBA00023065"/>
    </source>
</evidence>
<dbReference type="InterPro" id="IPR050794">
    <property type="entry name" value="CPA2_transporter"/>
</dbReference>
<evidence type="ECO:0000256" key="6">
    <source>
        <dbReference type="SAM" id="Phobius"/>
    </source>
</evidence>
<dbReference type="Pfam" id="PF23256">
    <property type="entry name" value="CHX17_2nd"/>
    <property type="match status" value="1"/>
</dbReference>
<evidence type="ECO:0000313" key="10">
    <source>
        <dbReference type="Proteomes" id="UP000467841"/>
    </source>
</evidence>
<keyword evidence="6" id="KW-1133">Transmembrane helix</keyword>
<feature type="domain" description="Cation/H(+) antiporter central" evidence="7">
    <location>
        <begin position="204"/>
        <end position="293"/>
    </location>
</feature>
<dbReference type="GO" id="GO:0006885">
    <property type="term" value="P:regulation of pH"/>
    <property type="evidence" value="ECO:0007669"/>
    <property type="project" value="TreeGrafter"/>
</dbReference>